<protein>
    <submittedName>
        <fullName evidence="1">Uncharacterized protein</fullName>
    </submittedName>
</protein>
<accession>A0A8S3GDD4</accession>
<evidence type="ECO:0000313" key="1">
    <source>
        <dbReference type="EMBL" id="CAF5160394.1"/>
    </source>
</evidence>
<evidence type="ECO:0000313" key="2">
    <source>
        <dbReference type="Proteomes" id="UP000676336"/>
    </source>
</evidence>
<proteinExistence type="predicted"/>
<dbReference type="Proteomes" id="UP000676336">
    <property type="component" value="Unassembled WGS sequence"/>
</dbReference>
<feature type="non-terminal residue" evidence="1">
    <location>
        <position position="1"/>
    </location>
</feature>
<gene>
    <name evidence="1" type="ORF">SMN809_LOCUS64512</name>
</gene>
<reference evidence="1" key="1">
    <citation type="submission" date="2021-02" db="EMBL/GenBank/DDBJ databases">
        <authorList>
            <person name="Nowell W R."/>
        </authorList>
    </citation>
    <scope>NUCLEOTIDE SEQUENCE</scope>
</reference>
<name>A0A8S3GDD4_9BILA</name>
<dbReference type="AlphaFoldDB" id="A0A8S3GDD4"/>
<sequence>MSIGWLALNTAPVSFESMQILLDIIHSSKVLPLLLINHLLEFTLNTNNEKMIDQVLTILSANENYQSIVKIKANQIINAMKFNEDYQNIRLLEKHLLLFNHSRYLISSNDLCSIIDRLINSSTHSSISYSALDTRYMIAMIILNSVSSYNKYLIYLQQTWKSIAREIHENDNLKQVVISYAKHWGDVFQSNSTINDINSLVKCLNDQYELISKVIQAIDQNQFQQWIENSIQNIKIPLEDQADDIDNCQQAFQLLQTLTHCSLNKEQNVYLMTILNS</sequence>
<organism evidence="1 2">
    <name type="scientific">Rotaria magnacalcarata</name>
    <dbReference type="NCBI Taxonomy" id="392030"/>
    <lineage>
        <taxon>Eukaryota</taxon>
        <taxon>Metazoa</taxon>
        <taxon>Spiralia</taxon>
        <taxon>Gnathifera</taxon>
        <taxon>Rotifera</taxon>
        <taxon>Eurotatoria</taxon>
        <taxon>Bdelloidea</taxon>
        <taxon>Philodinida</taxon>
        <taxon>Philodinidae</taxon>
        <taxon>Rotaria</taxon>
    </lineage>
</organism>
<dbReference type="EMBL" id="CAJOBI010292711">
    <property type="protein sequence ID" value="CAF5160394.1"/>
    <property type="molecule type" value="Genomic_DNA"/>
</dbReference>
<comment type="caution">
    <text evidence="1">The sequence shown here is derived from an EMBL/GenBank/DDBJ whole genome shotgun (WGS) entry which is preliminary data.</text>
</comment>